<evidence type="ECO:0000256" key="8">
    <source>
        <dbReference type="ARBA" id="ARBA00023242"/>
    </source>
</evidence>
<keyword evidence="3" id="KW-0677">Repeat</keyword>
<dbReference type="Gene3D" id="3.30.160.60">
    <property type="entry name" value="Classic Zinc Finger"/>
    <property type="match status" value="2"/>
</dbReference>
<evidence type="ECO:0000256" key="6">
    <source>
        <dbReference type="ARBA" id="ARBA00023015"/>
    </source>
</evidence>
<reference evidence="13" key="1">
    <citation type="submission" date="2017-02" db="UniProtKB">
        <authorList>
            <consortium name="WormBaseParasite"/>
        </authorList>
    </citation>
    <scope>IDENTIFICATION</scope>
</reference>
<organism evidence="13">
    <name type="scientific">Brugia pahangi</name>
    <name type="common">Filarial nematode worm</name>
    <dbReference type="NCBI Taxonomy" id="6280"/>
    <lineage>
        <taxon>Eukaryota</taxon>
        <taxon>Metazoa</taxon>
        <taxon>Ecdysozoa</taxon>
        <taxon>Nematoda</taxon>
        <taxon>Chromadorea</taxon>
        <taxon>Rhabditida</taxon>
        <taxon>Spirurina</taxon>
        <taxon>Spiruromorpha</taxon>
        <taxon>Filarioidea</taxon>
        <taxon>Onchocercidae</taxon>
        <taxon>Brugia</taxon>
    </lineage>
</organism>
<dbReference type="FunFam" id="3.30.160.60:FF:001289">
    <property type="entry name" value="Zinc finger protein 574"/>
    <property type="match status" value="1"/>
</dbReference>
<dbReference type="PROSITE" id="PS50157">
    <property type="entry name" value="ZINC_FINGER_C2H2_2"/>
    <property type="match status" value="1"/>
</dbReference>
<dbReference type="InterPro" id="IPR050331">
    <property type="entry name" value="Zinc_finger"/>
</dbReference>
<keyword evidence="4 9" id="KW-0863">Zinc-finger</keyword>
<keyword evidence="6" id="KW-0805">Transcription regulation</keyword>
<dbReference type="InterPro" id="IPR013087">
    <property type="entry name" value="Znf_C2H2_type"/>
</dbReference>
<keyword evidence="5" id="KW-0862">Zinc</keyword>
<keyword evidence="12" id="KW-1185">Reference proteome</keyword>
<accession>A0A0N4TFZ6</accession>
<dbReference type="PROSITE" id="PS00028">
    <property type="entry name" value="ZINC_FINGER_C2H2_1"/>
    <property type="match status" value="1"/>
</dbReference>
<evidence type="ECO:0000256" key="2">
    <source>
        <dbReference type="ARBA" id="ARBA00022723"/>
    </source>
</evidence>
<evidence type="ECO:0000313" key="13">
    <source>
        <dbReference type="WBParaSite" id="BPAG_0000713401-mRNA-1"/>
    </source>
</evidence>
<evidence type="ECO:0000256" key="4">
    <source>
        <dbReference type="ARBA" id="ARBA00022771"/>
    </source>
</evidence>
<evidence type="ECO:0000256" key="5">
    <source>
        <dbReference type="ARBA" id="ARBA00022833"/>
    </source>
</evidence>
<keyword evidence="8" id="KW-0539">Nucleus</keyword>
<dbReference type="GO" id="GO:0005634">
    <property type="term" value="C:nucleus"/>
    <property type="evidence" value="ECO:0007669"/>
    <property type="project" value="UniProtKB-SubCell"/>
</dbReference>
<protein>
    <submittedName>
        <fullName evidence="13">C2H2-type domain-containing protein</fullName>
    </submittedName>
</protein>
<comment type="subcellular location">
    <subcellularLocation>
        <location evidence="1">Nucleus</location>
    </subcellularLocation>
</comment>
<gene>
    <name evidence="11" type="ORF">BPAG_LOCUS7098</name>
</gene>
<evidence type="ECO:0000256" key="9">
    <source>
        <dbReference type="PROSITE-ProRule" id="PRU00042"/>
    </source>
</evidence>
<sequence>MELSKQKESTRKKRRCNVCQKEVKNMKEHMMTHTGEKPYSCSICKKNFAQPHIVKKHMVIHGTEKKQTRLEIAHAEPLKLPLCVSL</sequence>
<dbReference type="PANTHER" id="PTHR16515:SF49">
    <property type="entry name" value="GASTRULA ZINC FINGER PROTEIN XLCGF49.1-LIKE-RELATED"/>
    <property type="match status" value="1"/>
</dbReference>
<name>A0A0N4TFZ6_BRUPA</name>
<feature type="domain" description="C2H2-type" evidence="10">
    <location>
        <begin position="39"/>
        <end position="66"/>
    </location>
</feature>
<dbReference type="SMART" id="SM00355">
    <property type="entry name" value="ZnF_C2H2"/>
    <property type="match status" value="2"/>
</dbReference>
<dbReference type="Proteomes" id="UP000278627">
    <property type="component" value="Unassembled WGS sequence"/>
</dbReference>
<dbReference type="STRING" id="6280.A0A0N4TFZ6"/>
<evidence type="ECO:0000256" key="3">
    <source>
        <dbReference type="ARBA" id="ARBA00022737"/>
    </source>
</evidence>
<dbReference type="AlphaFoldDB" id="A0A0N4TFZ6"/>
<dbReference type="WBParaSite" id="BPAG_0000713401-mRNA-1">
    <property type="protein sequence ID" value="BPAG_0000713401-mRNA-1"/>
    <property type="gene ID" value="BPAG_0000713401"/>
</dbReference>
<keyword evidence="2" id="KW-0479">Metal-binding</keyword>
<keyword evidence="7" id="KW-0804">Transcription</keyword>
<evidence type="ECO:0000313" key="12">
    <source>
        <dbReference type="Proteomes" id="UP000278627"/>
    </source>
</evidence>
<dbReference type="PANTHER" id="PTHR16515">
    <property type="entry name" value="PR DOMAIN ZINC FINGER PROTEIN"/>
    <property type="match status" value="1"/>
</dbReference>
<dbReference type="EMBL" id="UZAD01007507">
    <property type="protein sequence ID" value="VDN88284.1"/>
    <property type="molecule type" value="Genomic_DNA"/>
</dbReference>
<dbReference type="InterPro" id="IPR036236">
    <property type="entry name" value="Znf_C2H2_sf"/>
</dbReference>
<reference evidence="11 12" key="2">
    <citation type="submission" date="2018-11" db="EMBL/GenBank/DDBJ databases">
        <authorList>
            <consortium name="Pathogen Informatics"/>
        </authorList>
    </citation>
    <scope>NUCLEOTIDE SEQUENCE [LARGE SCALE GENOMIC DNA]</scope>
</reference>
<evidence type="ECO:0000313" key="11">
    <source>
        <dbReference type="EMBL" id="VDN88284.1"/>
    </source>
</evidence>
<dbReference type="GO" id="GO:0006357">
    <property type="term" value="P:regulation of transcription by RNA polymerase II"/>
    <property type="evidence" value="ECO:0007669"/>
    <property type="project" value="UniProtKB-ARBA"/>
</dbReference>
<proteinExistence type="predicted"/>
<evidence type="ECO:0000256" key="7">
    <source>
        <dbReference type="ARBA" id="ARBA00023163"/>
    </source>
</evidence>
<dbReference type="SUPFAM" id="SSF57667">
    <property type="entry name" value="beta-beta-alpha zinc fingers"/>
    <property type="match status" value="1"/>
</dbReference>
<dbReference type="GO" id="GO:0008270">
    <property type="term" value="F:zinc ion binding"/>
    <property type="evidence" value="ECO:0007669"/>
    <property type="project" value="UniProtKB-KW"/>
</dbReference>
<evidence type="ECO:0000256" key="1">
    <source>
        <dbReference type="ARBA" id="ARBA00004123"/>
    </source>
</evidence>
<evidence type="ECO:0000259" key="10">
    <source>
        <dbReference type="PROSITE" id="PS50157"/>
    </source>
</evidence>